<name>A0A067CNY5_SAPPC</name>
<organism evidence="2 3">
    <name type="scientific">Saprolegnia parasitica (strain CBS 223.65)</name>
    <dbReference type="NCBI Taxonomy" id="695850"/>
    <lineage>
        <taxon>Eukaryota</taxon>
        <taxon>Sar</taxon>
        <taxon>Stramenopiles</taxon>
        <taxon>Oomycota</taxon>
        <taxon>Saprolegniomycetes</taxon>
        <taxon>Saprolegniales</taxon>
        <taxon>Saprolegniaceae</taxon>
        <taxon>Saprolegnia</taxon>
    </lineage>
</organism>
<proteinExistence type="predicted"/>
<reference evidence="2 3" key="1">
    <citation type="journal article" date="2013" name="PLoS Genet.">
        <title>Distinctive expansion of potential virulence genes in the genome of the oomycete fish pathogen Saprolegnia parasitica.</title>
        <authorList>
            <person name="Jiang R.H."/>
            <person name="de Bruijn I."/>
            <person name="Haas B.J."/>
            <person name="Belmonte R."/>
            <person name="Lobach L."/>
            <person name="Christie J."/>
            <person name="van den Ackerveken G."/>
            <person name="Bottin A."/>
            <person name="Bulone V."/>
            <person name="Diaz-Moreno S.M."/>
            <person name="Dumas B."/>
            <person name="Fan L."/>
            <person name="Gaulin E."/>
            <person name="Govers F."/>
            <person name="Grenville-Briggs L.J."/>
            <person name="Horner N.R."/>
            <person name="Levin J.Z."/>
            <person name="Mammella M."/>
            <person name="Meijer H.J."/>
            <person name="Morris P."/>
            <person name="Nusbaum C."/>
            <person name="Oome S."/>
            <person name="Phillips A.J."/>
            <person name="van Rooyen D."/>
            <person name="Rzeszutek E."/>
            <person name="Saraiva M."/>
            <person name="Secombes C.J."/>
            <person name="Seidl M.F."/>
            <person name="Snel B."/>
            <person name="Stassen J.H."/>
            <person name="Sykes S."/>
            <person name="Tripathy S."/>
            <person name="van den Berg H."/>
            <person name="Vega-Arreguin J.C."/>
            <person name="Wawra S."/>
            <person name="Young S.K."/>
            <person name="Zeng Q."/>
            <person name="Dieguez-Uribeondo J."/>
            <person name="Russ C."/>
            <person name="Tyler B.M."/>
            <person name="van West P."/>
        </authorList>
    </citation>
    <scope>NUCLEOTIDE SEQUENCE [LARGE SCALE GENOMIC DNA]</scope>
    <source>
        <strain evidence="2 3">CBS 223.65</strain>
    </source>
</reference>
<gene>
    <name evidence="2" type="ORF">SPRG_03395</name>
</gene>
<protein>
    <submittedName>
        <fullName evidence="2">Uncharacterized protein</fullName>
    </submittedName>
</protein>
<evidence type="ECO:0000313" key="2">
    <source>
        <dbReference type="EMBL" id="KDO32178.1"/>
    </source>
</evidence>
<dbReference type="Proteomes" id="UP000030745">
    <property type="component" value="Unassembled WGS sequence"/>
</dbReference>
<keyword evidence="3" id="KW-1185">Reference proteome</keyword>
<dbReference type="KEGG" id="spar:SPRG_03395"/>
<evidence type="ECO:0000256" key="1">
    <source>
        <dbReference type="SAM" id="MobiDB-lite"/>
    </source>
</evidence>
<dbReference type="GeneID" id="24125905"/>
<dbReference type="EMBL" id="KK583196">
    <property type="protein sequence ID" value="KDO32178.1"/>
    <property type="molecule type" value="Genomic_DNA"/>
</dbReference>
<sequence>MEWNGSDSEDDEHGDGSPKWPYANALAKLTSEDDFLCTPNLPRQVKPPPISIGDTTFRWPLTKPQAQQLETLHGTNAVITAPELCIPDFDAWWATMSPMVLAPARQVLDIDKTAAVGVTLSHLVIDVSGSGDVLKAQAATPNTFGSVIIILPSARKGGAIKFAHGGAAERFDAPPSATFMRVAVTYLQTTITSARLSSGCRYALVLNLVALDGPRSPMPPAMLRAIDAFKELAARPSHKHRRIACELKPINHKLLWEKLGPTDKYLVDVLLATGAYDVVLVGFKKERDYDAEPPYDSANEGDWDYDKPQYKIINTVARFKEHPACPIPAAMHLMLVTRGAHAFPDMEDRLENVAIPATSVLFWPKQFRAEIIGVHRALQMLQNAINDPAADLLGYASVHDLAQSTSAIFGCGSLKDPIPAVDPILLYDPRPATTTFVTTMGSLLRQLNDVDVVISFLRDAVTIRPNTPLDVVAPVVHTLLSTFGWMRLADAMLGLVQRWLCSTSRSLLQLLSSLEGVSAQPVCAALRQPCFGEFLKAAWSTLVHHDPLQFDYTGSNWRTAFLCDLLLLGAHVERSIPEDTRENWLGAYLPPTLISVVDDYIHPRRSALAALQDNMYKRNAAALLAHLPQALLDAVTKRPEMQLAPFADALLAAFDAMRSTTQPRTLDVGFGFANSDRLRDLMGPGPSRAY</sequence>
<dbReference type="AlphaFoldDB" id="A0A067CNY5"/>
<dbReference type="RefSeq" id="XP_012197359.1">
    <property type="nucleotide sequence ID" value="XM_012341969.1"/>
</dbReference>
<evidence type="ECO:0000313" key="3">
    <source>
        <dbReference type="Proteomes" id="UP000030745"/>
    </source>
</evidence>
<dbReference type="VEuPathDB" id="FungiDB:SPRG_03395"/>
<accession>A0A067CNY5</accession>
<dbReference type="OrthoDB" id="27483at2759"/>
<feature type="region of interest" description="Disordered" evidence="1">
    <location>
        <begin position="1"/>
        <end position="20"/>
    </location>
</feature>